<keyword evidence="3" id="KW-1185">Reference proteome</keyword>
<feature type="transmembrane region" description="Helical" evidence="1">
    <location>
        <begin position="30"/>
        <end position="49"/>
    </location>
</feature>
<evidence type="ECO:0000313" key="2">
    <source>
        <dbReference type="EMBL" id="AFZ22061.1"/>
    </source>
</evidence>
<dbReference type="Gene3D" id="2.160.20.80">
    <property type="entry name" value="E3 ubiquitin-protein ligase SopA"/>
    <property type="match status" value="1"/>
</dbReference>
<dbReference type="PANTHER" id="PTHR14136:SF17">
    <property type="entry name" value="BTB_POZ DOMAIN-CONTAINING PROTEIN KCTD9"/>
    <property type="match status" value="1"/>
</dbReference>
<proteinExistence type="predicted"/>
<keyword evidence="1" id="KW-0472">Membrane</keyword>
<dbReference type="EMBL" id="CP003631">
    <property type="protein sequence ID" value="AFZ22061.1"/>
    <property type="molecule type" value="Genomic_DNA"/>
</dbReference>
<dbReference type="PANTHER" id="PTHR14136">
    <property type="entry name" value="BTB_POZ DOMAIN-CONTAINING PROTEIN KCTD9"/>
    <property type="match status" value="1"/>
</dbReference>
<name>K9WQJ8_9CYAN</name>
<keyword evidence="1" id="KW-0812">Transmembrane</keyword>
<keyword evidence="1" id="KW-1133">Transmembrane helix</keyword>
<feature type="transmembrane region" description="Helical" evidence="1">
    <location>
        <begin position="163"/>
        <end position="179"/>
    </location>
</feature>
<dbReference type="PATRIC" id="fig|1173027.3.peg.7164"/>
<feature type="transmembrane region" description="Helical" evidence="1">
    <location>
        <begin position="129"/>
        <end position="151"/>
    </location>
</feature>
<feature type="transmembrane region" description="Helical" evidence="1">
    <location>
        <begin position="69"/>
        <end position="87"/>
    </location>
</feature>
<evidence type="ECO:0000256" key="1">
    <source>
        <dbReference type="SAM" id="Phobius"/>
    </source>
</evidence>
<gene>
    <name evidence="2" type="ORF">Mic7113_6481</name>
</gene>
<sequence length="705" mass="78749">MNRKIYGRKFSQASLDLDLKEAIGGQPPSFKAFVLLCTFGLTALSGIVVGVQSNLLCRTLFYSNRLVEGAWLTICIILVIGVWAFEIRSSSLAGALWKAGLIVIFTSMVAPVIFQNSQDFSLTLIANSYFLGSYLLVFLGSSLSMSLYWVLIKHSQYVNLKSVYKISIIILSALISYLIDGNKLHVKPGITPHYFGLIKLLAGSLLGFLTVKLSFFVTDVNGQPRKKFEFLRTLAINFSTVGGTSFYNLDLSGIDFTGASLANTDLRAQKFYRTRLKNVKGLERARVDNRYFNLDNPEVQALLTRGSCQEKNFIGINLQGAYLQDADMRGFNLTDANLTGADLRVADLRGSTLVRTQLAGTDLQNADLRECLLIDANLTEADFRKADLRGSTLVRAQVARADFTEADLTGICIEDWSVSSKTRFTNVRCDFIYRKYQDGQPTDRYPAVERNFEANEFASLFQQPENIVELVFKGEFDYSALSLAFYKLQTEAPELDLELKGIEQREKLWVVKVKSNGSLTEKLIEERLTSVYHVTSEESAVEAIIKDSIYRDYEETKNRLAASEQLVRQLAGITENQAEALKEFSKQAFGNSFFISGSTITNLAGSGQIEYNEAAAQVRSLVTHSTDSGQVINIWQKFIAQLNEQNVAIQASTQLELIQLMLLAEARRDPEFKQLLIEQEQQIITAMPKGKIATAFQAVIAQLKE</sequence>
<accession>K9WQJ8</accession>
<geneLocation type="plasmid" evidence="2 3">
    <name>pMIC7113.01</name>
</geneLocation>
<dbReference type="HOGENOM" id="CLU_391198_0_0_3"/>
<evidence type="ECO:0000313" key="3">
    <source>
        <dbReference type="Proteomes" id="UP000010471"/>
    </source>
</evidence>
<feature type="transmembrane region" description="Helical" evidence="1">
    <location>
        <begin position="194"/>
        <end position="217"/>
    </location>
</feature>
<reference evidence="2 3" key="1">
    <citation type="submission" date="2012-06" db="EMBL/GenBank/DDBJ databases">
        <title>Finished plasmid 1 of genome of Microcoleus sp. PCC 7113.</title>
        <authorList>
            <consortium name="US DOE Joint Genome Institute"/>
            <person name="Gugger M."/>
            <person name="Coursin T."/>
            <person name="Rippka R."/>
            <person name="Tandeau De Marsac N."/>
            <person name="Huntemann M."/>
            <person name="Wei C.-L."/>
            <person name="Han J."/>
            <person name="Detter J.C."/>
            <person name="Han C."/>
            <person name="Tapia R."/>
            <person name="Chen A."/>
            <person name="Kyrpides N."/>
            <person name="Mavromatis K."/>
            <person name="Markowitz V."/>
            <person name="Szeto E."/>
            <person name="Ivanova N."/>
            <person name="Pagani I."/>
            <person name="Pati A."/>
            <person name="Goodwin L."/>
            <person name="Nordberg H.P."/>
            <person name="Cantor M.N."/>
            <person name="Hua S.X."/>
            <person name="Woyke T."/>
            <person name="Kerfeld C.A."/>
        </authorList>
    </citation>
    <scope>NUCLEOTIDE SEQUENCE [LARGE SCALE GENOMIC DNA]</scope>
    <source>
        <strain evidence="2 3">PCC 7113</strain>
        <plasmid evidence="2 3">pMIC7113.01</plasmid>
    </source>
</reference>
<feature type="transmembrane region" description="Helical" evidence="1">
    <location>
        <begin position="99"/>
        <end position="117"/>
    </location>
</feature>
<dbReference type="AlphaFoldDB" id="K9WQJ8"/>
<dbReference type="SUPFAM" id="SSF141571">
    <property type="entry name" value="Pentapeptide repeat-like"/>
    <property type="match status" value="1"/>
</dbReference>
<organism evidence="2 3">
    <name type="scientific">Allocoleopsis franciscana PCC 7113</name>
    <dbReference type="NCBI Taxonomy" id="1173027"/>
    <lineage>
        <taxon>Bacteria</taxon>
        <taxon>Bacillati</taxon>
        <taxon>Cyanobacteriota</taxon>
        <taxon>Cyanophyceae</taxon>
        <taxon>Coleofasciculales</taxon>
        <taxon>Coleofasciculaceae</taxon>
        <taxon>Allocoleopsis</taxon>
        <taxon>Allocoleopsis franciscana</taxon>
    </lineage>
</organism>
<keyword evidence="2" id="KW-0614">Plasmid</keyword>
<dbReference type="InterPro" id="IPR001646">
    <property type="entry name" value="5peptide_repeat"/>
</dbReference>
<dbReference type="OrthoDB" id="528457at2"/>
<dbReference type="Pfam" id="PF00805">
    <property type="entry name" value="Pentapeptide"/>
    <property type="match status" value="3"/>
</dbReference>
<protein>
    <submittedName>
        <fullName evidence="2">Putative low-complexity protein</fullName>
    </submittedName>
</protein>
<dbReference type="Proteomes" id="UP000010471">
    <property type="component" value="Plasmid pMIC7113.01"/>
</dbReference>
<dbReference type="InterPro" id="IPR051082">
    <property type="entry name" value="Pentapeptide-BTB/POZ_domain"/>
</dbReference>
<dbReference type="KEGG" id="mic:Mic7113_6481"/>